<evidence type="ECO:0000313" key="4">
    <source>
        <dbReference type="Proteomes" id="UP000244384"/>
    </source>
</evidence>
<dbReference type="AlphaFoldDB" id="A0A2S0WLV3"/>
<evidence type="ECO:0000256" key="2">
    <source>
        <dbReference type="SAM" id="Phobius"/>
    </source>
</evidence>
<feature type="transmembrane region" description="Helical" evidence="2">
    <location>
        <begin position="6"/>
        <end position="27"/>
    </location>
</feature>
<sequence length="202" mass="21545">MPTHQIPTLPVVVPLGLLMFAAMLWLLHRRGAVTALRVLVAAVVCVYGVGVVANTILPIYTGRVDDYGQSWTVYLNLAPLGDYELADALTNVVVFLPLGVLLPIVARVDSALRVLVCGFVLSLTMEAVQLANSVTGHGGHVADINDLLANTLGAPLGYAVLRAAMLLPPVARLVAATTWPAGRRGSGSRRVERLTERAHDRQ</sequence>
<keyword evidence="2" id="KW-1133">Transmembrane helix</keyword>
<evidence type="ECO:0000313" key="3">
    <source>
        <dbReference type="EMBL" id="AWB92297.1"/>
    </source>
</evidence>
<keyword evidence="2" id="KW-0472">Membrane</keyword>
<accession>A0A5F2ETJ1</accession>
<feature type="compositionally biased region" description="Basic and acidic residues" evidence="1">
    <location>
        <begin position="189"/>
        <end position="202"/>
    </location>
</feature>
<feature type="transmembrane region" description="Helical" evidence="2">
    <location>
        <begin position="88"/>
        <end position="106"/>
    </location>
</feature>
<dbReference type="EMBL" id="CP026952">
    <property type="protein sequence ID" value="AWB92297.1"/>
    <property type="molecule type" value="Genomic_DNA"/>
</dbReference>
<keyword evidence="4" id="KW-1185">Reference proteome</keyword>
<dbReference type="InterPro" id="IPR006976">
    <property type="entry name" value="VanZ-like"/>
</dbReference>
<feature type="transmembrane region" description="Helical" evidence="2">
    <location>
        <begin position="39"/>
        <end position="60"/>
    </location>
</feature>
<gene>
    <name evidence="3" type="ORF">C3E78_08840</name>
</gene>
<protein>
    <submittedName>
        <fullName evidence="3">VanZ family protein</fullName>
    </submittedName>
</protein>
<accession>A0A2S0WLV3</accession>
<evidence type="ECO:0000256" key="1">
    <source>
        <dbReference type="SAM" id="MobiDB-lite"/>
    </source>
</evidence>
<dbReference type="PANTHER" id="PTHR36834:SF1">
    <property type="entry name" value="INTEGRAL MEMBRANE PROTEIN"/>
    <property type="match status" value="1"/>
</dbReference>
<name>A0A2S0WLV3_9ACTN</name>
<organism evidence="3 4">
    <name type="scientific">Aeromicrobium chenweiae</name>
    <dbReference type="NCBI Taxonomy" id="2079793"/>
    <lineage>
        <taxon>Bacteria</taxon>
        <taxon>Bacillati</taxon>
        <taxon>Actinomycetota</taxon>
        <taxon>Actinomycetes</taxon>
        <taxon>Propionibacteriales</taxon>
        <taxon>Nocardioidaceae</taxon>
        <taxon>Aeromicrobium</taxon>
    </lineage>
</organism>
<dbReference type="Pfam" id="PF04892">
    <property type="entry name" value="VanZ"/>
    <property type="match status" value="1"/>
</dbReference>
<dbReference type="RefSeq" id="WP_108577942.1">
    <property type="nucleotide sequence ID" value="NZ_CP026952.1"/>
</dbReference>
<feature type="region of interest" description="Disordered" evidence="1">
    <location>
        <begin position="181"/>
        <end position="202"/>
    </location>
</feature>
<dbReference type="PANTHER" id="PTHR36834">
    <property type="entry name" value="MEMBRANE PROTEIN-RELATED"/>
    <property type="match status" value="1"/>
</dbReference>
<proteinExistence type="predicted"/>
<dbReference type="Proteomes" id="UP000244384">
    <property type="component" value="Chromosome"/>
</dbReference>
<reference evidence="4" key="1">
    <citation type="submission" date="2018-01" db="EMBL/GenBank/DDBJ databases">
        <authorList>
            <person name="Li J."/>
        </authorList>
    </citation>
    <scope>NUCLEOTIDE SEQUENCE [LARGE SCALE GENOMIC DNA]</scope>
    <source>
        <strain evidence="4">592</strain>
    </source>
</reference>
<keyword evidence="2" id="KW-0812">Transmembrane</keyword>
<dbReference type="KEGG" id="aez:C3E78_08840"/>
<dbReference type="OrthoDB" id="3296153at2"/>
<dbReference type="InterPro" id="IPR053150">
    <property type="entry name" value="Teicoplanin_resist-assoc"/>
</dbReference>